<dbReference type="Proteomes" id="UP000247523">
    <property type="component" value="Unassembled WGS sequence"/>
</dbReference>
<proteinExistence type="predicted"/>
<comment type="caution">
    <text evidence="1">The sequence shown here is derived from an EMBL/GenBank/DDBJ whole genome shotgun (WGS) entry which is preliminary data.</text>
</comment>
<dbReference type="EMBL" id="QICS01000001">
    <property type="protein sequence ID" value="PXV95704.1"/>
    <property type="molecule type" value="Genomic_DNA"/>
</dbReference>
<sequence length="185" mass="21639">MKILFQWVDGKVEFERVYQLLDSPIEEWVDNAISEVIRLGKNIKIVLVDRPLPIEYCDECKNSISRTIDNNIATMVTSADWKETAISTIYINPNQASLAISIFYKSQEPMYSMSIHKCNGKLHILVNKKDELLHFSRRPSKRAQVVKFIKKTLKMWNIDKIIIGTGNEENPTLINEFRLPNYWEY</sequence>
<gene>
    <name evidence="1" type="ORF">C8E03_101334</name>
</gene>
<protein>
    <submittedName>
        <fullName evidence="1">Uncharacterized protein</fullName>
    </submittedName>
</protein>
<dbReference type="AlphaFoldDB" id="A0A318EXC5"/>
<reference evidence="1 2" key="1">
    <citation type="submission" date="2018-05" db="EMBL/GenBank/DDBJ databases">
        <title>Genomic Encyclopedia of Type Strains, Phase IV (KMG-IV): sequencing the most valuable type-strain genomes for metagenomic binning, comparative biology and taxonomic classification.</title>
        <authorList>
            <person name="Goeker M."/>
        </authorList>
    </citation>
    <scope>NUCLEOTIDE SEQUENCE [LARGE SCALE GENOMIC DNA]</scope>
    <source>
        <strain evidence="1 2">DSM 28816</strain>
    </source>
</reference>
<dbReference type="RefSeq" id="WP_110290109.1">
    <property type="nucleotide sequence ID" value="NZ_QICS01000001.1"/>
</dbReference>
<name>A0A318EXC5_9FIRM</name>
<accession>A0A318EXC5</accession>
<evidence type="ECO:0000313" key="1">
    <source>
        <dbReference type="EMBL" id="PXV95704.1"/>
    </source>
</evidence>
<organism evidence="1 2">
    <name type="scientific">Lachnotalea glycerini</name>
    <dbReference type="NCBI Taxonomy" id="1763509"/>
    <lineage>
        <taxon>Bacteria</taxon>
        <taxon>Bacillati</taxon>
        <taxon>Bacillota</taxon>
        <taxon>Clostridia</taxon>
        <taxon>Lachnospirales</taxon>
        <taxon>Lachnospiraceae</taxon>
        <taxon>Lachnotalea</taxon>
    </lineage>
</organism>
<evidence type="ECO:0000313" key="2">
    <source>
        <dbReference type="Proteomes" id="UP000247523"/>
    </source>
</evidence>